<keyword evidence="5" id="KW-0811">Translocation</keyword>
<evidence type="ECO:0000256" key="2">
    <source>
        <dbReference type="ARBA" id="ARBA00022448"/>
    </source>
</evidence>
<protein>
    <recommendedName>
        <fullName evidence="10">RRM Nup35-type domain-containing protein</fullName>
    </recommendedName>
</protein>
<feature type="region of interest" description="Disordered" evidence="9">
    <location>
        <begin position="289"/>
        <end position="357"/>
    </location>
</feature>
<dbReference type="AlphaFoldDB" id="A0A0D7A7X7"/>
<dbReference type="OrthoDB" id="3365060at2759"/>
<evidence type="ECO:0000259" key="10">
    <source>
        <dbReference type="PROSITE" id="PS51472"/>
    </source>
</evidence>
<keyword evidence="6 8" id="KW-0906">Nuclear pore complex</keyword>
<dbReference type="PANTHER" id="PTHR21527">
    <property type="entry name" value="NUCLEOPORIN NUP35"/>
    <property type="match status" value="1"/>
</dbReference>
<dbReference type="InterPro" id="IPR035979">
    <property type="entry name" value="RBD_domain_sf"/>
</dbReference>
<feature type="region of interest" description="Disordered" evidence="9">
    <location>
        <begin position="77"/>
        <end position="101"/>
    </location>
</feature>
<dbReference type="Proteomes" id="UP000054144">
    <property type="component" value="Unassembled WGS sequence"/>
</dbReference>
<dbReference type="PANTHER" id="PTHR21527:SF6">
    <property type="entry name" value="NUCLEOPORIN NUP35"/>
    <property type="match status" value="1"/>
</dbReference>
<feature type="compositionally biased region" description="Polar residues" evidence="9">
    <location>
        <begin position="316"/>
        <end position="341"/>
    </location>
</feature>
<dbReference type="GO" id="GO:0044613">
    <property type="term" value="C:nuclear pore central transport channel"/>
    <property type="evidence" value="ECO:0007669"/>
    <property type="project" value="TreeGrafter"/>
</dbReference>
<keyword evidence="12" id="KW-1185">Reference proteome</keyword>
<dbReference type="GO" id="GO:0003676">
    <property type="term" value="F:nucleic acid binding"/>
    <property type="evidence" value="ECO:0007669"/>
    <property type="project" value="InterPro"/>
</dbReference>
<dbReference type="PROSITE" id="PS51472">
    <property type="entry name" value="RRM_NUP35"/>
    <property type="match status" value="1"/>
</dbReference>
<dbReference type="EMBL" id="KN882022">
    <property type="protein sequence ID" value="KIY46830.1"/>
    <property type="molecule type" value="Genomic_DNA"/>
</dbReference>
<keyword evidence="2 8" id="KW-0813">Transport</keyword>
<evidence type="ECO:0000256" key="4">
    <source>
        <dbReference type="ARBA" id="ARBA00022927"/>
    </source>
</evidence>
<dbReference type="GO" id="GO:0006999">
    <property type="term" value="P:nuclear pore organization"/>
    <property type="evidence" value="ECO:0007669"/>
    <property type="project" value="TreeGrafter"/>
</dbReference>
<dbReference type="GO" id="GO:0017056">
    <property type="term" value="F:structural constituent of nuclear pore"/>
    <property type="evidence" value="ECO:0007669"/>
    <property type="project" value="TreeGrafter"/>
</dbReference>
<evidence type="ECO:0000256" key="6">
    <source>
        <dbReference type="ARBA" id="ARBA00023132"/>
    </source>
</evidence>
<evidence type="ECO:0000313" key="12">
    <source>
        <dbReference type="Proteomes" id="UP000054144"/>
    </source>
</evidence>
<name>A0A0D7A7X7_9AGAR</name>
<dbReference type="Pfam" id="PF05172">
    <property type="entry name" value="RRM_Nup35"/>
    <property type="match status" value="1"/>
</dbReference>
<evidence type="ECO:0000256" key="9">
    <source>
        <dbReference type="SAM" id="MobiDB-lite"/>
    </source>
</evidence>
<accession>A0A0D7A7X7</accession>
<comment type="subcellular location">
    <subcellularLocation>
        <location evidence="1">Nucleus</location>
        <location evidence="1">Nuclear pore complex</location>
    </subcellularLocation>
</comment>
<evidence type="ECO:0000313" key="11">
    <source>
        <dbReference type="EMBL" id="KIY46830.1"/>
    </source>
</evidence>
<gene>
    <name evidence="11" type="ORF">FISHEDRAFT_75268</name>
</gene>
<keyword evidence="7 8" id="KW-0539">Nucleus</keyword>
<evidence type="ECO:0000256" key="3">
    <source>
        <dbReference type="ARBA" id="ARBA00022816"/>
    </source>
</evidence>
<dbReference type="Gene3D" id="3.30.70.330">
    <property type="match status" value="1"/>
</dbReference>
<evidence type="ECO:0000256" key="7">
    <source>
        <dbReference type="ARBA" id="ARBA00023242"/>
    </source>
</evidence>
<proteinExistence type="predicted"/>
<keyword evidence="4" id="KW-0653">Protein transport</keyword>
<organism evidence="11 12">
    <name type="scientific">Fistulina hepatica ATCC 64428</name>
    <dbReference type="NCBI Taxonomy" id="1128425"/>
    <lineage>
        <taxon>Eukaryota</taxon>
        <taxon>Fungi</taxon>
        <taxon>Dikarya</taxon>
        <taxon>Basidiomycota</taxon>
        <taxon>Agaricomycotina</taxon>
        <taxon>Agaricomycetes</taxon>
        <taxon>Agaricomycetidae</taxon>
        <taxon>Agaricales</taxon>
        <taxon>Fistulinaceae</taxon>
        <taxon>Fistulina</taxon>
    </lineage>
</organism>
<keyword evidence="3 8" id="KW-0509">mRNA transport</keyword>
<evidence type="ECO:0000256" key="8">
    <source>
        <dbReference type="PROSITE-ProRule" id="PRU00804"/>
    </source>
</evidence>
<feature type="region of interest" description="Disordered" evidence="9">
    <location>
        <begin position="1"/>
        <end position="37"/>
    </location>
</feature>
<feature type="compositionally biased region" description="Polar residues" evidence="9">
    <location>
        <begin position="1"/>
        <end position="30"/>
    </location>
</feature>
<dbReference type="InterPro" id="IPR007846">
    <property type="entry name" value="RRM_NUP35_dom"/>
</dbReference>
<evidence type="ECO:0000256" key="1">
    <source>
        <dbReference type="ARBA" id="ARBA00004567"/>
    </source>
</evidence>
<dbReference type="GO" id="GO:0005543">
    <property type="term" value="F:phospholipid binding"/>
    <property type="evidence" value="ECO:0007669"/>
    <property type="project" value="TreeGrafter"/>
</dbReference>
<evidence type="ECO:0000256" key="5">
    <source>
        <dbReference type="ARBA" id="ARBA00023010"/>
    </source>
</evidence>
<feature type="compositionally biased region" description="Low complexity" evidence="9">
    <location>
        <begin position="77"/>
        <end position="87"/>
    </location>
</feature>
<dbReference type="GO" id="GO:0006607">
    <property type="term" value="P:NLS-bearing protein import into nucleus"/>
    <property type="evidence" value="ECO:0007669"/>
    <property type="project" value="TreeGrafter"/>
</dbReference>
<feature type="compositionally biased region" description="Polar residues" evidence="9">
    <location>
        <begin position="293"/>
        <end position="308"/>
    </location>
</feature>
<feature type="domain" description="RRM Nup35-type" evidence="10">
    <location>
        <begin position="177"/>
        <end position="258"/>
    </location>
</feature>
<dbReference type="GO" id="GO:0051028">
    <property type="term" value="P:mRNA transport"/>
    <property type="evidence" value="ECO:0007669"/>
    <property type="project" value="UniProtKB-UniRule"/>
</dbReference>
<dbReference type="InterPro" id="IPR012677">
    <property type="entry name" value="Nucleotide-bd_a/b_plait_sf"/>
</dbReference>
<reference evidence="11 12" key="1">
    <citation type="journal article" date="2015" name="Fungal Genet. Biol.">
        <title>Evolution of novel wood decay mechanisms in Agaricales revealed by the genome sequences of Fistulina hepatica and Cylindrobasidium torrendii.</title>
        <authorList>
            <person name="Floudas D."/>
            <person name="Held B.W."/>
            <person name="Riley R."/>
            <person name="Nagy L.G."/>
            <person name="Koehler G."/>
            <person name="Ransdell A.S."/>
            <person name="Younus H."/>
            <person name="Chow J."/>
            <person name="Chiniquy J."/>
            <person name="Lipzen A."/>
            <person name="Tritt A."/>
            <person name="Sun H."/>
            <person name="Haridas S."/>
            <person name="LaButti K."/>
            <person name="Ohm R.A."/>
            <person name="Kues U."/>
            <person name="Blanchette R.A."/>
            <person name="Grigoriev I.V."/>
            <person name="Minto R.E."/>
            <person name="Hibbett D.S."/>
        </authorList>
    </citation>
    <scope>NUCLEOTIDE SEQUENCE [LARGE SCALE GENOMIC DNA]</scope>
    <source>
        <strain evidence="11 12">ATCC 64428</strain>
    </source>
</reference>
<sequence length="370" mass="38949">MSTNARTLTGSPYASHDPSNFPSSVSQTSHAPHFAAAGPSDLRYSQWGNSAMATSLNNPSTIPETRTYTPGYIVSPPANAPQQASPAAEPPIIPTKAKTSHPLTRTTALEFGTESIFQSSRSRQLADDEAPPLRSAYDIPNQIYDQGHNPSLMSSPPKPAFDNSSNIREETGPVPAPQPALRVIVFGFPPGQAQVAADYFKSLGQCSEPDFSLGLQNAFRIGYVHPTDAMRAVSKNGEVFFGQWIVGAKWEDQLQADAVLSSLAGGRALRNGGVPATFVNSGSMSFGDAMNVDSPNHTGTPQTRSSAPGTPIRLGPSSSIYKKPSNSTPASASRGIWSSASGKKPETPVAAQPSPGKGVVAQVSDLLFGW</sequence>
<dbReference type="SUPFAM" id="SSF54928">
    <property type="entry name" value="RNA-binding domain, RBD"/>
    <property type="match status" value="1"/>
</dbReference>
<dbReference type="GO" id="GO:0044615">
    <property type="term" value="C:nuclear pore nuclear basket"/>
    <property type="evidence" value="ECO:0007669"/>
    <property type="project" value="TreeGrafter"/>
</dbReference>